<evidence type="ECO:0000313" key="3">
    <source>
        <dbReference type="Proteomes" id="UP000070092"/>
    </source>
</evidence>
<evidence type="ECO:0000313" key="2">
    <source>
        <dbReference type="EMBL" id="KWZ80684.1"/>
    </source>
</evidence>
<protein>
    <submittedName>
        <fullName evidence="2">Uncharacterized protein</fullName>
    </submittedName>
</protein>
<organism evidence="2 3">
    <name type="scientific">Bifidobacterium bifidum</name>
    <dbReference type="NCBI Taxonomy" id="1681"/>
    <lineage>
        <taxon>Bacteria</taxon>
        <taxon>Bacillati</taxon>
        <taxon>Actinomycetota</taxon>
        <taxon>Actinomycetes</taxon>
        <taxon>Bifidobacteriales</taxon>
        <taxon>Bifidobacteriaceae</taxon>
        <taxon>Bifidobacterium</taxon>
    </lineage>
</organism>
<name>A0A133KMC6_BIFBI</name>
<evidence type="ECO:0000256" key="1">
    <source>
        <dbReference type="SAM" id="MobiDB-lite"/>
    </source>
</evidence>
<comment type="caution">
    <text evidence="2">The sequence shown here is derived from an EMBL/GenBank/DDBJ whole genome shotgun (WGS) entry which is preliminary data.</text>
</comment>
<dbReference type="EMBL" id="LRPO01000042">
    <property type="protein sequence ID" value="KWZ80684.1"/>
    <property type="molecule type" value="Genomic_DNA"/>
</dbReference>
<dbReference type="Proteomes" id="UP000070092">
    <property type="component" value="Unassembled WGS sequence"/>
</dbReference>
<dbReference type="AlphaFoldDB" id="A0A133KMC6"/>
<reference evidence="2 3" key="1">
    <citation type="submission" date="2016-01" db="EMBL/GenBank/DDBJ databases">
        <authorList>
            <person name="Oliw E.H."/>
        </authorList>
    </citation>
    <scope>NUCLEOTIDE SEQUENCE [LARGE SCALE GENOMIC DNA]</scope>
    <source>
        <strain evidence="2 3">MJR8628B</strain>
    </source>
</reference>
<dbReference type="PATRIC" id="fig|1681.53.peg.1511"/>
<proteinExistence type="predicted"/>
<feature type="region of interest" description="Disordered" evidence="1">
    <location>
        <begin position="1"/>
        <end position="70"/>
    </location>
</feature>
<accession>A0A133KMC6</accession>
<feature type="compositionally biased region" description="Basic and acidic residues" evidence="1">
    <location>
        <begin position="30"/>
        <end position="56"/>
    </location>
</feature>
<sequence>MFWQPPETQIDVRRTRNHPLETQIATKSRRRDDEEGSDRDRGAHRGMTHPDEPMRETKRRTVTSTRQRMA</sequence>
<gene>
    <name evidence="2" type="ORF">HMPREF3196_01535</name>
</gene>